<reference evidence="10" key="1">
    <citation type="submission" date="2016-10" db="EMBL/GenBank/DDBJ databases">
        <authorList>
            <person name="Varghese N."/>
            <person name="Submissions S."/>
        </authorList>
    </citation>
    <scope>NUCLEOTIDE SEQUENCE [LARGE SCALE GENOMIC DNA]</scope>
    <source>
        <strain evidence="10">DSM 45501</strain>
    </source>
</reference>
<protein>
    <recommendedName>
        <fullName evidence="7">2-C-methyl-D-erythritol 4-phosphate cytidylyltransferase</fullName>
        <ecNumber evidence="7">2.7.7.60</ecNumber>
    </recommendedName>
    <alternativeName>
        <fullName evidence="7">4-diphosphocytidyl-2C-methyl-D-erythritol synthase</fullName>
    </alternativeName>
    <alternativeName>
        <fullName evidence="7">MEP cytidylyltransferase</fullName>
        <shortName evidence="7">MCT</shortName>
    </alternativeName>
</protein>
<evidence type="ECO:0000256" key="5">
    <source>
        <dbReference type="ARBA" id="ARBA00022695"/>
    </source>
</evidence>
<evidence type="ECO:0000256" key="8">
    <source>
        <dbReference type="SAM" id="MobiDB-lite"/>
    </source>
</evidence>
<dbReference type="GO" id="GO:0019288">
    <property type="term" value="P:isopentenyl diphosphate biosynthetic process, methylerythritol 4-phosphate pathway"/>
    <property type="evidence" value="ECO:0007669"/>
    <property type="project" value="UniProtKB-UniRule"/>
</dbReference>
<dbReference type="SUPFAM" id="SSF53448">
    <property type="entry name" value="Nucleotide-diphospho-sugar transferases"/>
    <property type="match status" value="1"/>
</dbReference>
<comment type="pathway">
    <text evidence="2 7">Isoprenoid biosynthesis; isopentenyl diphosphate biosynthesis via DXP pathway; isopentenyl diphosphate from 1-deoxy-D-xylulose 5-phosphate: step 2/6.</text>
</comment>
<evidence type="ECO:0000313" key="9">
    <source>
        <dbReference type="EMBL" id="SFT42715.1"/>
    </source>
</evidence>
<accession>A0A1I6XW14</accession>
<feature type="site" description="Positions MEP for the nucleophilic attack" evidence="7">
    <location>
        <position position="156"/>
    </location>
</feature>
<dbReference type="InterPro" id="IPR029044">
    <property type="entry name" value="Nucleotide-diphossugar_trans"/>
</dbReference>
<dbReference type="InterPro" id="IPR050088">
    <property type="entry name" value="IspD/TarI_cytidylyltransf_bact"/>
</dbReference>
<organism evidence="9 10">
    <name type="scientific">Actinopolyspora righensis</name>
    <dbReference type="NCBI Taxonomy" id="995060"/>
    <lineage>
        <taxon>Bacteria</taxon>
        <taxon>Bacillati</taxon>
        <taxon>Actinomycetota</taxon>
        <taxon>Actinomycetes</taxon>
        <taxon>Actinopolysporales</taxon>
        <taxon>Actinopolysporaceae</taxon>
        <taxon>Actinopolyspora</taxon>
        <taxon>Actinopolyspora alba group</taxon>
    </lineage>
</organism>
<evidence type="ECO:0000313" key="10">
    <source>
        <dbReference type="Proteomes" id="UP000199165"/>
    </source>
</evidence>
<dbReference type="EC" id="2.7.7.60" evidence="7"/>
<keyword evidence="4 7" id="KW-0808">Transferase</keyword>
<gene>
    <name evidence="7" type="primary">ispD</name>
    <name evidence="9" type="ORF">SAMN04487904_10216</name>
</gene>
<feature type="region of interest" description="Disordered" evidence="8">
    <location>
        <begin position="234"/>
        <end position="256"/>
    </location>
</feature>
<dbReference type="NCBIfam" id="TIGR00453">
    <property type="entry name" value="ispD"/>
    <property type="match status" value="1"/>
</dbReference>
<keyword evidence="5 7" id="KW-0548">Nucleotidyltransferase</keyword>
<feature type="site" description="Transition state stabilizer" evidence="7">
    <location>
        <position position="15"/>
    </location>
</feature>
<dbReference type="PANTHER" id="PTHR32125">
    <property type="entry name" value="2-C-METHYL-D-ERYTHRITOL 4-PHOSPHATE CYTIDYLYLTRANSFERASE, CHLOROPLASTIC"/>
    <property type="match status" value="1"/>
</dbReference>
<dbReference type="CDD" id="cd02516">
    <property type="entry name" value="CDP-ME_synthetase"/>
    <property type="match status" value="1"/>
</dbReference>
<keyword evidence="6 7" id="KW-0414">Isoprene biosynthesis</keyword>
<dbReference type="FunFam" id="3.90.550.10:FF:000003">
    <property type="entry name" value="2-C-methyl-D-erythritol 4-phosphate cytidylyltransferase"/>
    <property type="match status" value="1"/>
</dbReference>
<evidence type="ECO:0000256" key="3">
    <source>
        <dbReference type="ARBA" id="ARBA00009789"/>
    </source>
</evidence>
<dbReference type="UniPathway" id="UPA00056">
    <property type="reaction ID" value="UER00093"/>
</dbReference>
<dbReference type="Gene3D" id="3.90.550.10">
    <property type="entry name" value="Spore Coat Polysaccharide Biosynthesis Protein SpsA, Chain A"/>
    <property type="match status" value="1"/>
</dbReference>
<dbReference type="Proteomes" id="UP000199165">
    <property type="component" value="Unassembled WGS sequence"/>
</dbReference>
<sequence>MDTVALVPAAGRGTRLGAGVPKALVRVLGHSLLSRAVRGLLDSGSVGHVVVAAAPDQLDPMGREVRDLGERVHVVPGGGERTDSVRAALRAADRLVPSAEVVLVHDAARAFTPARVIRDVVAAVERGAPAVVPTLSVADTIKRVDDEGVVAETVDRSRLRTVQTPQGFTVDVLREAYGAAGEVATDDAGLVERLGYPVETVAGHTNALKVTTSFDLAVAEAVLAAGPVELPESRVDTLGRSNDTGSDTSERCGDES</sequence>
<evidence type="ECO:0000256" key="1">
    <source>
        <dbReference type="ARBA" id="ARBA00001282"/>
    </source>
</evidence>
<proteinExistence type="inferred from homology"/>
<dbReference type="STRING" id="995060.SAMN04487904_10216"/>
<name>A0A1I6XW14_9ACTN</name>
<evidence type="ECO:0000256" key="7">
    <source>
        <dbReference type="HAMAP-Rule" id="MF_00108"/>
    </source>
</evidence>
<evidence type="ECO:0000256" key="2">
    <source>
        <dbReference type="ARBA" id="ARBA00004787"/>
    </source>
</evidence>
<dbReference type="AlphaFoldDB" id="A0A1I6XW14"/>
<comment type="catalytic activity">
    <reaction evidence="1 7">
        <text>2-C-methyl-D-erythritol 4-phosphate + CTP + H(+) = 4-CDP-2-C-methyl-D-erythritol + diphosphate</text>
        <dbReference type="Rhea" id="RHEA:13429"/>
        <dbReference type="ChEBI" id="CHEBI:15378"/>
        <dbReference type="ChEBI" id="CHEBI:33019"/>
        <dbReference type="ChEBI" id="CHEBI:37563"/>
        <dbReference type="ChEBI" id="CHEBI:57823"/>
        <dbReference type="ChEBI" id="CHEBI:58262"/>
        <dbReference type="EC" id="2.7.7.60"/>
    </reaction>
</comment>
<dbReference type="PANTHER" id="PTHR32125:SF4">
    <property type="entry name" value="2-C-METHYL-D-ERYTHRITOL 4-PHOSPHATE CYTIDYLYLTRANSFERASE, CHLOROPLASTIC"/>
    <property type="match status" value="1"/>
</dbReference>
<feature type="site" description="Positions MEP for the nucleophilic attack" evidence="7">
    <location>
        <position position="209"/>
    </location>
</feature>
<dbReference type="PROSITE" id="PS01295">
    <property type="entry name" value="ISPD"/>
    <property type="match status" value="1"/>
</dbReference>
<feature type="site" description="Transition state stabilizer" evidence="7">
    <location>
        <position position="22"/>
    </location>
</feature>
<dbReference type="GO" id="GO:0050518">
    <property type="term" value="F:2-C-methyl-D-erythritol 4-phosphate cytidylyltransferase activity"/>
    <property type="evidence" value="ECO:0007669"/>
    <property type="project" value="UniProtKB-UniRule"/>
</dbReference>
<dbReference type="InterPro" id="IPR034683">
    <property type="entry name" value="IspD/TarI"/>
</dbReference>
<dbReference type="RefSeq" id="WP_092973813.1">
    <property type="nucleotide sequence ID" value="NZ_FPAT01000002.1"/>
</dbReference>
<keyword evidence="10" id="KW-1185">Reference proteome</keyword>
<comment type="function">
    <text evidence="7">Catalyzes the formation of 4-diphosphocytidyl-2-C-methyl-D-erythritol from CTP and 2-C-methyl-D-erythritol 4-phosphate (MEP).</text>
</comment>
<dbReference type="HAMAP" id="MF_00108">
    <property type="entry name" value="IspD"/>
    <property type="match status" value="1"/>
</dbReference>
<dbReference type="Pfam" id="PF01128">
    <property type="entry name" value="IspD"/>
    <property type="match status" value="1"/>
</dbReference>
<dbReference type="EMBL" id="FPAT01000002">
    <property type="protein sequence ID" value="SFT42715.1"/>
    <property type="molecule type" value="Genomic_DNA"/>
</dbReference>
<comment type="similarity">
    <text evidence="3 7">Belongs to the IspD/TarI cytidylyltransferase family. IspD subfamily.</text>
</comment>
<dbReference type="InterPro" id="IPR018294">
    <property type="entry name" value="ISPD_synthase_CS"/>
</dbReference>
<evidence type="ECO:0000256" key="6">
    <source>
        <dbReference type="ARBA" id="ARBA00023229"/>
    </source>
</evidence>
<dbReference type="InterPro" id="IPR001228">
    <property type="entry name" value="IspD"/>
</dbReference>
<evidence type="ECO:0000256" key="4">
    <source>
        <dbReference type="ARBA" id="ARBA00022679"/>
    </source>
</evidence>